<dbReference type="InterPro" id="IPR015943">
    <property type="entry name" value="WD40/YVTN_repeat-like_dom_sf"/>
</dbReference>
<dbReference type="Pfam" id="PF08801">
    <property type="entry name" value="Nucleoporin_N"/>
    <property type="match status" value="1"/>
</dbReference>
<dbReference type="InterPro" id="IPR014908">
    <property type="entry name" value="Nucleoporin_Nup133/Nup155_N"/>
</dbReference>
<dbReference type="Gramene" id="Kaladp0045s0523.1.v1.1">
    <property type="protein sequence ID" value="Kaladp0045s0523.1.v1.1"/>
    <property type="gene ID" value="Kaladp0045s0523.v1.1"/>
</dbReference>
<keyword evidence="8" id="KW-1185">Reference proteome</keyword>
<dbReference type="Proteomes" id="UP000594263">
    <property type="component" value="Unplaced"/>
</dbReference>
<dbReference type="InterPro" id="IPR037624">
    <property type="entry name" value="Nup133-like"/>
</dbReference>
<evidence type="ECO:0000256" key="3">
    <source>
        <dbReference type="ARBA" id="ARBA00022448"/>
    </source>
</evidence>
<comment type="subcellular location">
    <subcellularLocation>
        <location evidence="1">Nucleus</location>
    </subcellularLocation>
</comment>
<organism evidence="7 8">
    <name type="scientific">Kalanchoe fedtschenkoi</name>
    <name type="common">Lavender scallops</name>
    <name type="synonym">South American air plant</name>
    <dbReference type="NCBI Taxonomy" id="63787"/>
    <lineage>
        <taxon>Eukaryota</taxon>
        <taxon>Viridiplantae</taxon>
        <taxon>Streptophyta</taxon>
        <taxon>Embryophyta</taxon>
        <taxon>Tracheophyta</taxon>
        <taxon>Spermatophyta</taxon>
        <taxon>Magnoliopsida</taxon>
        <taxon>eudicotyledons</taxon>
        <taxon>Gunneridae</taxon>
        <taxon>Pentapetalae</taxon>
        <taxon>Saxifragales</taxon>
        <taxon>Crassulaceae</taxon>
        <taxon>Kalanchoe</taxon>
    </lineage>
</organism>
<dbReference type="SUPFAM" id="SSF117289">
    <property type="entry name" value="Nucleoporin domain"/>
    <property type="match status" value="1"/>
</dbReference>
<dbReference type="PANTHER" id="PTHR13405:SF11">
    <property type="entry name" value="NUCLEAR PORE COMPLEX PROTEIN NUP133"/>
    <property type="match status" value="1"/>
</dbReference>
<dbReference type="GO" id="GO:0017056">
    <property type="term" value="F:structural constituent of nuclear pore"/>
    <property type="evidence" value="ECO:0007669"/>
    <property type="project" value="InterPro"/>
</dbReference>
<keyword evidence="4" id="KW-0539">Nucleus</keyword>
<dbReference type="GO" id="GO:0006606">
    <property type="term" value="P:protein import into nucleus"/>
    <property type="evidence" value="ECO:0007669"/>
    <property type="project" value="TreeGrafter"/>
</dbReference>
<evidence type="ECO:0000256" key="5">
    <source>
        <dbReference type="SAM" id="MobiDB-lite"/>
    </source>
</evidence>
<dbReference type="Gene3D" id="2.130.10.10">
    <property type="entry name" value="YVTN repeat-like/Quinoprotein amine dehydrogenase"/>
    <property type="match status" value="1"/>
</dbReference>
<evidence type="ECO:0000313" key="7">
    <source>
        <dbReference type="EnsemblPlants" id="Kaladp0045s0523.1.v1.1"/>
    </source>
</evidence>
<dbReference type="PANTHER" id="PTHR13405">
    <property type="entry name" value="NUCLEAR PORE COMPLEX PROTEIN NUP133"/>
    <property type="match status" value="1"/>
</dbReference>
<evidence type="ECO:0000259" key="6">
    <source>
        <dbReference type="Pfam" id="PF08801"/>
    </source>
</evidence>
<accession>A0A7N0TVM3</accession>
<keyword evidence="3" id="KW-0813">Transport</keyword>
<dbReference type="OMA" id="HKDWYPS"/>
<dbReference type="AlphaFoldDB" id="A0A7N0TVM3"/>
<comment type="similarity">
    <text evidence="2">Belongs to the nucleoporin Nup133 family.</text>
</comment>
<evidence type="ECO:0000256" key="4">
    <source>
        <dbReference type="ARBA" id="ARBA00023242"/>
    </source>
</evidence>
<proteinExistence type="inferred from homology"/>
<reference evidence="7" key="1">
    <citation type="submission" date="2021-01" db="UniProtKB">
        <authorList>
            <consortium name="EnsemblPlants"/>
        </authorList>
    </citation>
    <scope>IDENTIFICATION</scope>
</reference>
<evidence type="ECO:0000256" key="2">
    <source>
        <dbReference type="ARBA" id="ARBA00005569"/>
    </source>
</evidence>
<evidence type="ECO:0000313" key="8">
    <source>
        <dbReference type="Proteomes" id="UP000594263"/>
    </source>
</evidence>
<feature type="domain" description="Nucleoporin Nup133/Nup155-like N-terminal" evidence="6">
    <location>
        <begin position="77"/>
        <end position="520"/>
    </location>
</feature>
<name>A0A7N0TVM3_KALFE</name>
<sequence>MFSPAAKKQSISSRKDRNLGQTGAASPATPFRTADSFPSRPSTGTPAPWAPRLSVLARISPSKNKNDKEDEVDPTKPVYVEEFPQVLRDEQAKLMHKRHPGDAFTCGGIDRETSLLWVICGHRLFIWSYLSAAAARKCTVLDLPSDVMLSVDTDKSFSSSTRWLLCSVNWEDVNLRNDQAALQYKSIGIILCDKKSQAVMYWPNIYSGEQMRPILSFSTSSESGQHSNTAAVTVASNTFSSLITSPEPCSQFNCIALACSSSGDLWRFRCSPTGIQREKVHVDIFNTDRASTDSGGTKGYVRSLIWRFPSLCVGQSSRQFFLLTNTEIQCFSVLLSSDMNVSKLWSHEIVGASGDLGIQKDLAGQKRIWPLDVQVGGNGKELVTLVATFCKDRFSSSSYIQYSLLTMQYKSGVDVSSGLSVSPLEKKSPIQEIVPKARVEDEDFLFSMRLRVGGKPSGSCMILSGDGTATVANYYRGSTRLYQFDLPHDAGRVLDASTFPPTEDSDDGAWVILTEKAGVWAIPEKAVLLGGVEPPERSLSRKGSLNEGSVQEERRNLTFVGEVAPRRVSSETWDSGDKKRPALTGFSRRIHPDEESEALVSNLFHDFLLSGHADGVFDKLQKSGAFDREGETNAFARTSKSIVDTLAKHWTTTRGAEIVALTVVSNQLLEKQQKHQRFLQFLALSKCHEELSMKQRHALQIIMEHGEKLAGMIQLRELQNVISQKRSNAVSAEREISGSLWDLIQLVGEKERRNTVLLMDRDNAEVFYSKVSDLEEIFSCLERHLEVLVCHRHPLTLQIQRVCELCDAAITLVVTASGYRSEHHMWYPDLQGLNLWYCQSVVRNGMWRIACAMLQMLEDKKGLDSSLTSELYSHLEKLAEVLLEAYAGAVAAKAERKEDYRGLLDEFCTKRDKLLVILYEQLKIFAASASGFHQESNQVSDDAKYELLRKLSSGLLSIAKRHEGYLTLWNICYDLNDPELLRNLMQESMGPKGGFSYFVFNQLYEKKKFAELLRLGEEFQEELSIFLKDHHDLLWLHQLFLHQFALASETLHSVAVSLDDNVVAAGEGKPTLAERKRLLNLSKIASIAGNDSDADYGMTVRRIEADLKLLKLQDEITKLTGGHEQMQINAEHLLRPEDLINLCLENQSPETILLAFDVFAWTGSSFRKNNKALLEECWRAAADLDDWEKLF</sequence>
<evidence type="ECO:0000256" key="1">
    <source>
        <dbReference type="ARBA" id="ARBA00004123"/>
    </source>
</evidence>
<dbReference type="GO" id="GO:0031080">
    <property type="term" value="C:nuclear pore outer ring"/>
    <property type="evidence" value="ECO:0007669"/>
    <property type="project" value="TreeGrafter"/>
</dbReference>
<dbReference type="Gene3D" id="1.20.58.1380">
    <property type="match status" value="1"/>
</dbReference>
<dbReference type="GO" id="GO:0000972">
    <property type="term" value="P:transcription-dependent tethering of RNA polymerase II gene DNA at nuclear periphery"/>
    <property type="evidence" value="ECO:0007669"/>
    <property type="project" value="TreeGrafter"/>
</dbReference>
<dbReference type="GO" id="GO:0016973">
    <property type="term" value="P:poly(A)+ mRNA export from nucleus"/>
    <property type="evidence" value="ECO:0007669"/>
    <property type="project" value="TreeGrafter"/>
</dbReference>
<feature type="region of interest" description="Disordered" evidence="5">
    <location>
        <begin position="1"/>
        <end position="55"/>
    </location>
</feature>
<protein>
    <recommendedName>
        <fullName evidence="6">Nucleoporin Nup133/Nup155-like N-terminal domain-containing protein</fullName>
    </recommendedName>
</protein>
<dbReference type="EnsemblPlants" id="Kaladp0045s0523.1.v1.1">
    <property type="protein sequence ID" value="Kaladp0045s0523.1.v1.1"/>
    <property type="gene ID" value="Kaladp0045s0523.v1.1"/>
</dbReference>